<dbReference type="InterPro" id="IPR053231">
    <property type="entry name" value="GPCR_LN-TM7"/>
</dbReference>
<accession>A0ABD0LGG1</accession>
<dbReference type="AlphaFoldDB" id="A0ABD0LGG1"/>
<feature type="compositionally biased region" description="Low complexity" evidence="5">
    <location>
        <begin position="949"/>
        <end position="963"/>
    </location>
</feature>
<dbReference type="InterPro" id="IPR017981">
    <property type="entry name" value="GPCR_2-like_7TM"/>
</dbReference>
<feature type="transmembrane region" description="Helical" evidence="6">
    <location>
        <begin position="835"/>
        <end position="859"/>
    </location>
</feature>
<feature type="domain" description="G-protein coupled receptors family 2 profile 2" evidence="7">
    <location>
        <begin position="680"/>
        <end position="929"/>
    </location>
</feature>
<dbReference type="GO" id="GO:0016020">
    <property type="term" value="C:membrane"/>
    <property type="evidence" value="ECO:0007669"/>
    <property type="project" value="UniProtKB-SubCell"/>
</dbReference>
<proteinExistence type="predicted"/>
<keyword evidence="3 6" id="KW-1133">Transmembrane helix</keyword>
<protein>
    <recommendedName>
        <fullName evidence="7">G-protein coupled receptors family 2 profile 2 domain-containing protein</fullName>
    </recommendedName>
</protein>
<dbReference type="PANTHER" id="PTHR45902">
    <property type="entry name" value="LATROPHILIN RECEPTOR-LIKE PROTEIN A"/>
    <property type="match status" value="1"/>
</dbReference>
<feature type="region of interest" description="Disordered" evidence="5">
    <location>
        <begin position="557"/>
        <end position="587"/>
    </location>
</feature>
<gene>
    <name evidence="8" type="ORF">BaRGS_00010381</name>
</gene>
<feature type="transmembrane region" description="Helical" evidence="6">
    <location>
        <begin position="678"/>
        <end position="705"/>
    </location>
</feature>
<feature type="transmembrane region" description="Helical" evidence="6">
    <location>
        <begin position="905"/>
        <end position="927"/>
    </location>
</feature>
<evidence type="ECO:0000256" key="2">
    <source>
        <dbReference type="ARBA" id="ARBA00022692"/>
    </source>
</evidence>
<feature type="transmembrane region" description="Helical" evidence="6">
    <location>
        <begin position="717"/>
        <end position="734"/>
    </location>
</feature>
<evidence type="ECO:0000313" key="8">
    <source>
        <dbReference type="EMBL" id="KAK7498427.1"/>
    </source>
</evidence>
<dbReference type="Gene3D" id="1.20.1070.10">
    <property type="entry name" value="Rhodopsin 7-helix transmembrane proteins"/>
    <property type="match status" value="1"/>
</dbReference>
<feature type="transmembrane region" description="Helical" evidence="6">
    <location>
        <begin position="793"/>
        <end position="815"/>
    </location>
</feature>
<keyword evidence="2 6" id="KW-0812">Transmembrane</keyword>
<feature type="region of interest" description="Disordered" evidence="5">
    <location>
        <begin position="949"/>
        <end position="980"/>
    </location>
</feature>
<feature type="non-terminal residue" evidence="8">
    <location>
        <position position="1"/>
    </location>
</feature>
<dbReference type="EMBL" id="JACVVK020000051">
    <property type="protein sequence ID" value="KAK7498427.1"/>
    <property type="molecule type" value="Genomic_DNA"/>
</dbReference>
<dbReference type="InterPro" id="IPR000832">
    <property type="entry name" value="GPCR_2_secretin-like"/>
</dbReference>
<keyword evidence="9" id="KW-1185">Reference proteome</keyword>
<reference evidence="8 9" key="1">
    <citation type="journal article" date="2023" name="Sci. Data">
        <title>Genome assembly of the Korean intertidal mud-creeper Batillaria attramentaria.</title>
        <authorList>
            <person name="Patra A.K."/>
            <person name="Ho P.T."/>
            <person name="Jun S."/>
            <person name="Lee S.J."/>
            <person name="Kim Y."/>
            <person name="Won Y.J."/>
        </authorList>
    </citation>
    <scope>NUCLEOTIDE SEQUENCE [LARGE SCALE GENOMIC DNA]</scope>
    <source>
        <strain evidence="8">Wonlab-2016</strain>
    </source>
</reference>
<feature type="transmembrane region" description="Helical" evidence="6">
    <location>
        <begin position="754"/>
        <end position="772"/>
    </location>
</feature>
<dbReference type="Proteomes" id="UP001519460">
    <property type="component" value="Unassembled WGS sequence"/>
</dbReference>
<comment type="caution">
    <text evidence="8">The sequence shown here is derived from an EMBL/GenBank/DDBJ whole genome shotgun (WGS) entry which is preliminary data.</text>
</comment>
<evidence type="ECO:0000256" key="3">
    <source>
        <dbReference type="ARBA" id="ARBA00022989"/>
    </source>
</evidence>
<evidence type="ECO:0000313" key="9">
    <source>
        <dbReference type="Proteomes" id="UP001519460"/>
    </source>
</evidence>
<evidence type="ECO:0000256" key="5">
    <source>
        <dbReference type="SAM" id="MobiDB-lite"/>
    </source>
</evidence>
<keyword evidence="4 6" id="KW-0472">Membrane</keyword>
<dbReference type="PROSITE" id="PS50261">
    <property type="entry name" value="G_PROTEIN_RECEP_F2_4"/>
    <property type="match status" value="1"/>
</dbReference>
<dbReference type="CDD" id="cd15039">
    <property type="entry name" value="7tmB3_Methuselah-like"/>
    <property type="match status" value="1"/>
</dbReference>
<organism evidence="8 9">
    <name type="scientific">Batillaria attramentaria</name>
    <dbReference type="NCBI Taxonomy" id="370345"/>
    <lineage>
        <taxon>Eukaryota</taxon>
        <taxon>Metazoa</taxon>
        <taxon>Spiralia</taxon>
        <taxon>Lophotrochozoa</taxon>
        <taxon>Mollusca</taxon>
        <taxon>Gastropoda</taxon>
        <taxon>Caenogastropoda</taxon>
        <taxon>Sorbeoconcha</taxon>
        <taxon>Cerithioidea</taxon>
        <taxon>Batillariidae</taxon>
        <taxon>Batillaria</taxon>
    </lineage>
</organism>
<name>A0ABD0LGG1_9CAEN</name>
<comment type="subcellular location">
    <subcellularLocation>
        <location evidence="1">Membrane</location>
        <topology evidence="1">Multi-pass membrane protein</topology>
    </subcellularLocation>
</comment>
<dbReference type="PANTHER" id="PTHR45902:SF4">
    <property type="entry name" value="G-PROTEIN COUPLED RECEPTORS FAMILY 2 PROFILE 2 DOMAIN-CONTAINING PROTEIN"/>
    <property type="match status" value="1"/>
</dbReference>
<evidence type="ECO:0000259" key="7">
    <source>
        <dbReference type="PROSITE" id="PS50261"/>
    </source>
</evidence>
<feature type="transmembrane region" description="Helical" evidence="6">
    <location>
        <begin position="880"/>
        <end position="899"/>
    </location>
</feature>
<evidence type="ECO:0000256" key="6">
    <source>
        <dbReference type="SAM" id="Phobius"/>
    </source>
</evidence>
<evidence type="ECO:0000256" key="1">
    <source>
        <dbReference type="ARBA" id="ARBA00004141"/>
    </source>
</evidence>
<feature type="region of interest" description="Disordered" evidence="5">
    <location>
        <begin position="344"/>
        <end position="426"/>
    </location>
</feature>
<evidence type="ECO:0000256" key="4">
    <source>
        <dbReference type="ARBA" id="ARBA00023136"/>
    </source>
</evidence>
<sequence>VHDPYGRCGICFPCSCDDACKMEGTCCPQVNSGWAPPPTERAQCLDTQSSGPVLTVTSCDPQFPNGETRRLCETRPRLRRRDALLPVTSNSSQVTYANVHCAACNHDDWATVTWDMVTNCKHNQFMYNVTTDRQYEDRALQLKDVCDVTSQPHDDLKYSLHVCRHIFYGDNVISTCNVTGFWEAEDAEVLALCDQESSNGARVYVFTYGLYRNVFCAMCNVRADFLHSNYEFCMFHNGGAFGPPPDFRGTFDLVNTRRSRRPAFFDFAVVDGVCSQLQCADGKTLTGGECKTAVSKVRGLGYHIKLLLQVTQIRRSSRTILLPSGFTPVPRVHLANLKTTTIAGATTRPNGEGVHVTPGGFPISSGTRTPAADPFSTTSTPSLHAYDGPTPLPGTERTLTAATYPFPPDMAPAGSSATQPSPSGPCASYADVLKDKLMKLTGQFVFDASVNITSVHSQTGVCFMDSLKVRIEDLAQRRRPAADGGSWVMMGDDLHEATFLNAIVEADLIGSVWNTRDEVESELGRLFSVWELDIGDWILKLSPADLTSGFQSDGAEIAESETGGAKMKMKHTPYETSPDSPPPAGLEDSFLPAGKRLVCPYAEFQRHEFQIQENKHTTRVLFPYYVDQDKLPVEFDARTENGAWLSEDGQLMICADSLLTIFPANVTFAPPAGRPSTYVLQVVSVVCGSVSIVCLAATFITYCLFSELRSLPGLHNMGLSVTLASAQLTLLVPWHRTRSSAMCRAVGVITHWAWLSALCWMGVCCTHMVRVFTASSRRTLSRPETLRAFLRGLLLALLVPTVVVAITLGTSAAASGGEHVGYGGGVCFLETGLHVGLAFLLPLALLVVLNLTCFIFTVISIMRVRRLQAQTKRDRSDVLVYAKLATVTGGAWTLGLLAEATDQDWLRVVAELCTASQGLLLFLSYVCNSRVLNLYRNRLGCRVRDPQSTTLTTSSPTFKLTSTDVSDNNARSAGEAGSNP</sequence>
<dbReference type="Pfam" id="PF00002">
    <property type="entry name" value="7tm_2"/>
    <property type="match status" value="1"/>
</dbReference>